<dbReference type="Gene3D" id="2.60.40.10">
    <property type="entry name" value="Immunoglobulins"/>
    <property type="match status" value="6"/>
</dbReference>
<keyword evidence="7" id="KW-0282">Flagellum</keyword>
<evidence type="ECO:0000256" key="1">
    <source>
        <dbReference type="ARBA" id="ARBA00004138"/>
    </source>
</evidence>
<dbReference type="Proteomes" id="UP000515908">
    <property type="component" value="Chromosome 10"/>
</dbReference>
<keyword evidence="5" id="KW-0966">Cell projection</keyword>
<dbReference type="InterPro" id="IPR013783">
    <property type="entry name" value="Ig-like_fold"/>
</dbReference>
<keyword evidence="4" id="KW-0969">Cilium</keyword>
<evidence type="ECO:0000256" key="4">
    <source>
        <dbReference type="ARBA" id="ARBA00023069"/>
    </source>
</evidence>
<evidence type="ECO:0000313" key="8">
    <source>
        <dbReference type="Proteomes" id="UP000515908"/>
    </source>
</evidence>
<comment type="subcellular location">
    <subcellularLocation>
        <location evidence="1">Cell projection</location>
        <location evidence="1">Cilium</location>
    </subcellularLocation>
    <subcellularLocation>
        <location evidence="2">Cytoplasm</location>
    </subcellularLocation>
</comment>
<evidence type="ECO:0000256" key="5">
    <source>
        <dbReference type="ARBA" id="ARBA00023273"/>
    </source>
</evidence>
<reference evidence="7 8" key="1">
    <citation type="submission" date="2020-08" db="EMBL/GenBank/DDBJ databases">
        <authorList>
            <person name="Newling K."/>
            <person name="Davey J."/>
            <person name="Forrester S."/>
        </authorList>
    </citation>
    <scope>NUCLEOTIDE SEQUENCE [LARGE SCALE GENOMIC DNA]</scope>
    <source>
        <strain evidence="8">Crithidia deanei Carvalho (ATCC PRA-265)</strain>
    </source>
</reference>
<gene>
    <name evidence="7" type="ORF">ADEAN_000560400</name>
</gene>
<keyword evidence="8" id="KW-1185">Reference proteome</keyword>
<dbReference type="InterPro" id="IPR000535">
    <property type="entry name" value="MSP_dom"/>
</dbReference>
<feature type="domain" description="MSP" evidence="6">
    <location>
        <begin position="635"/>
        <end position="737"/>
    </location>
</feature>
<proteinExistence type="predicted"/>
<dbReference type="GO" id="GO:0005930">
    <property type="term" value="C:axoneme"/>
    <property type="evidence" value="ECO:0007669"/>
    <property type="project" value="TreeGrafter"/>
</dbReference>
<dbReference type="VEuPathDB" id="TriTrypDB:ADEAN_000560400"/>
<dbReference type="GO" id="GO:0003341">
    <property type="term" value="P:cilium movement"/>
    <property type="evidence" value="ECO:0007669"/>
    <property type="project" value="TreeGrafter"/>
</dbReference>
<sequence length="737" mass="81132">MGQKFTFTPSTGTLQPGDSTVLKIELKSDLIGVLNETFRIHLHGSLDELTLQFKGRIVGPSFQFNVDELDFGNVSFNFWHQRPFNISNTGQVPMIYNLRLAPDGGREEEFTIKPSKGVIPPMESESIVLEYLSNTAGELETALLVDIEDVGEAVDSIPIKAACMVAPLTLTQNRLGYGNCFIDYEYCLNVEVVNDTALSGKFQLDVVDKKGIEKVAKVTIGEPDQQTPIVILDPHSKVQVPVSLRVLAVGDLTFSLALHVLGEEGPSQTVLINAVGCGPNVDVHPTALNFGAVEVLQSEEKTLTLHNTSPIPASFKVVLAKMQEKMASTKGEPKNAWDLDSIFRVEPEAAVIEPFGEMTLKVIATADEAMTFTENLVLDIQYAEESVEPIQLKANGKGFPLRAEEDITAINLGDVFTDTPVSREVVIHNKGRKEQEVQWQNSRGAKVKEGAPPIVFNYKPERCIIRPRESYTFVVEGYIKQVGTFSDEFTLKQSGTFKEILRSTVSANFLEPLLLCSTRHIPFEYVEQVVTDATPNTNSCPNTKLQSFTVKNTTPKDLEVVLKIMKNKSKTPFSFEGPSRFNLASGETQVVGVAFDPHYLGDYTSHTVKNQIQMSFTNHSRTETITLSAKIAFPSLLMEPAEEINFGTIVKDTEAHQELLLINPSPNIPAVFQWEMLDANGEPSTTNEAIRLFDFAPFHGVIPPGGTQKVQATFYGTAGKHASKGAVHLAGRTPLHH</sequence>
<dbReference type="AlphaFoldDB" id="A0A7G2CE31"/>
<organism evidence="7 8">
    <name type="scientific">Angomonas deanei</name>
    <dbReference type="NCBI Taxonomy" id="59799"/>
    <lineage>
        <taxon>Eukaryota</taxon>
        <taxon>Discoba</taxon>
        <taxon>Euglenozoa</taxon>
        <taxon>Kinetoplastea</taxon>
        <taxon>Metakinetoplastina</taxon>
        <taxon>Trypanosomatida</taxon>
        <taxon>Trypanosomatidae</taxon>
        <taxon>Strigomonadinae</taxon>
        <taxon>Angomonas</taxon>
    </lineage>
</organism>
<keyword evidence="3" id="KW-0963">Cytoplasm</keyword>
<accession>A0A7G2CE31</accession>
<dbReference type="InterPro" id="IPR033305">
    <property type="entry name" value="Hydin-like"/>
</dbReference>
<name>A0A7G2CE31_9TRYP</name>
<evidence type="ECO:0000256" key="3">
    <source>
        <dbReference type="ARBA" id="ARBA00022490"/>
    </source>
</evidence>
<dbReference type="PANTHER" id="PTHR23053:SF0">
    <property type="entry name" value="HYDROCEPHALUS-INDUCING PROTEIN HOMOLOG"/>
    <property type="match status" value="1"/>
</dbReference>
<protein>
    <submittedName>
        <fullName evidence="7">Flagellar-associated PapD-like, putative</fullName>
    </submittedName>
</protein>
<evidence type="ECO:0000256" key="2">
    <source>
        <dbReference type="ARBA" id="ARBA00004496"/>
    </source>
</evidence>
<dbReference type="PANTHER" id="PTHR23053">
    <property type="entry name" value="DLEC1 DELETED IN LUNG AND ESOPHAGEAL CANCER 1"/>
    <property type="match status" value="1"/>
</dbReference>
<dbReference type="Pfam" id="PF22544">
    <property type="entry name" value="HYDIN_VesB_CFA65-like_Ig"/>
    <property type="match status" value="3"/>
</dbReference>
<evidence type="ECO:0000313" key="7">
    <source>
        <dbReference type="EMBL" id="CAD2218118.1"/>
    </source>
</evidence>
<dbReference type="PROSITE" id="PS50202">
    <property type="entry name" value="MSP"/>
    <property type="match status" value="1"/>
</dbReference>
<evidence type="ECO:0000259" key="6">
    <source>
        <dbReference type="PROSITE" id="PS50202"/>
    </source>
</evidence>
<dbReference type="GO" id="GO:1904158">
    <property type="term" value="P:axonemal central apparatus assembly"/>
    <property type="evidence" value="ECO:0007669"/>
    <property type="project" value="TreeGrafter"/>
</dbReference>
<dbReference type="EMBL" id="LR877154">
    <property type="protein sequence ID" value="CAD2218118.1"/>
    <property type="molecule type" value="Genomic_DNA"/>
</dbReference>
<dbReference type="InterPro" id="IPR053879">
    <property type="entry name" value="HYDIN_VesB_CFA65-like_Ig"/>
</dbReference>